<keyword evidence="2" id="KW-1185">Reference proteome</keyword>
<organism evidence="1 2">
    <name type="scientific">Compostibacter hankyongensis</name>
    <dbReference type="NCBI Taxonomy" id="1007089"/>
    <lineage>
        <taxon>Bacteria</taxon>
        <taxon>Pseudomonadati</taxon>
        <taxon>Bacteroidota</taxon>
        <taxon>Chitinophagia</taxon>
        <taxon>Chitinophagales</taxon>
        <taxon>Chitinophagaceae</taxon>
        <taxon>Compostibacter</taxon>
    </lineage>
</organism>
<gene>
    <name evidence="1" type="ORF">GCM10023143_08280</name>
</gene>
<evidence type="ECO:0000313" key="2">
    <source>
        <dbReference type="Proteomes" id="UP001501207"/>
    </source>
</evidence>
<dbReference type="Proteomes" id="UP001501207">
    <property type="component" value="Unassembled WGS sequence"/>
</dbReference>
<dbReference type="InterPro" id="IPR045607">
    <property type="entry name" value="DUF6452"/>
</dbReference>
<dbReference type="Pfam" id="PF20050">
    <property type="entry name" value="DUF6452"/>
    <property type="match status" value="1"/>
</dbReference>
<accession>A0ABP8FHZ4</accession>
<proteinExistence type="predicted"/>
<sequence>MQPKQSEPDVKIKLFHIPAILLLLAGISGLSSCDDSKSCNAPVDSFLGITFHYMIDDEREADTTLPALTMYGIGREDSLLALNQPVNSVFVPLKQTADTTRFYLQTDSTSHGGDTITVMYKRSLHFISPGCGFSTNYTLDSVHFTRHYIDSVWINRPDITTSNVENLKLYF</sequence>
<name>A0ABP8FHZ4_9BACT</name>
<reference evidence="2" key="1">
    <citation type="journal article" date="2019" name="Int. J. Syst. Evol. Microbiol.">
        <title>The Global Catalogue of Microorganisms (GCM) 10K type strain sequencing project: providing services to taxonomists for standard genome sequencing and annotation.</title>
        <authorList>
            <consortium name="The Broad Institute Genomics Platform"/>
            <consortium name="The Broad Institute Genome Sequencing Center for Infectious Disease"/>
            <person name="Wu L."/>
            <person name="Ma J."/>
        </authorList>
    </citation>
    <scope>NUCLEOTIDE SEQUENCE [LARGE SCALE GENOMIC DNA]</scope>
    <source>
        <strain evidence="2">JCM 17664</strain>
    </source>
</reference>
<protein>
    <recommendedName>
        <fullName evidence="3">Lipoprotein</fullName>
    </recommendedName>
</protein>
<dbReference type="PROSITE" id="PS51257">
    <property type="entry name" value="PROKAR_LIPOPROTEIN"/>
    <property type="match status" value="1"/>
</dbReference>
<dbReference type="EMBL" id="BAABFN010000001">
    <property type="protein sequence ID" value="GAA4304151.1"/>
    <property type="molecule type" value="Genomic_DNA"/>
</dbReference>
<evidence type="ECO:0000313" key="1">
    <source>
        <dbReference type="EMBL" id="GAA4304151.1"/>
    </source>
</evidence>
<evidence type="ECO:0008006" key="3">
    <source>
        <dbReference type="Google" id="ProtNLM"/>
    </source>
</evidence>
<comment type="caution">
    <text evidence="1">The sequence shown here is derived from an EMBL/GenBank/DDBJ whole genome shotgun (WGS) entry which is preliminary data.</text>
</comment>